<feature type="region of interest" description="Disordered" evidence="1">
    <location>
        <begin position="189"/>
        <end position="232"/>
    </location>
</feature>
<dbReference type="GO" id="GO:0006520">
    <property type="term" value="P:amino acid metabolic process"/>
    <property type="evidence" value="ECO:0007669"/>
    <property type="project" value="UniProtKB-ARBA"/>
</dbReference>
<feature type="region of interest" description="Disordered" evidence="1">
    <location>
        <begin position="266"/>
        <end position="331"/>
    </location>
</feature>
<dbReference type="SUPFAM" id="SSF55021">
    <property type="entry name" value="ACT-like"/>
    <property type="match status" value="1"/>
</dbReference>
<accession>A0A1E1KNC4</accession>
<gene>
    <name evidence="3" type="ORF">RCO7_07877</name>
</gene>
<name>A0A1E1KNC4_9HELO</name>
<comment type="caution">
    <text evidence="3">The sequence shown here is derived from an EMBL/GenBank/DDBJ whole genome shotgun (WGS) entry which is preliminary data.</text>
</comment>
<evidence type="ECO:0000313" key="4">
    <source>
        <dbReference type="Proteomes" id="UP000178129"/>
    </source>
</evidence>
<dbReference type="GO" id="GO:0046394">
    <property type="term" value="P:carboxylic acid biosynthetic process"/>
    <property type="evidence" value="ECO:0007669"/>
    <property type="project" value="UniProtKB-ARBA"/>
</dbReference>
<dbReference type="InParanoid" id="A0A1E1KNC4"/>
<dbReference type="InterPro" id="IPR045865">
    <property type="entry name" value="ACT-like_dom_sf"/>
</dbReference>
<dbReference type="Pfam" id="PF13840">
    <property type="entry name" value="ACT_7"/>
    <property type="match status" value="1"/>
</dbReference>
<protein>
    <recommendedName>
        <fullName evidence="2">CASTOR ACT domain-containing protein</fullName>
    </recommendedName>
</protein>
<dbReference type="InterPro" id="IPR051719">
    <property type="entry name" value="CASTOR_mTORC1"/>
</dbReference>
<sequence>MSFHICVKPILVPTTDLNTSQEGQFSLIHIPLHLYPLLVQAILQTLLPHSIAASPSGSTKTQSPPPTHHFLNISITPLECSIVCHVSFAQSIFPSLLSLLPPSQSSQCVISKDTYNVFSVNSSGMEAGQRVLDLTAPLAMAAIPIFFITTYYTDFILVPCKDRQTVGAALLDRGFEFSEDVSAYVVQTPSLGQNRNHNGNQTHSRGSSSIGSGLGNAREAGTPPGTPPPSNVAELQTRTFKQLRKRNVVPFIEPGLHLVQCSGKEILRDDDPYPSPTAYQDSSLDDYSTSPATSFSNSYTTPNGNGHSNHNGTGNENGHSSDLNGGNPPRTVPTLDTKFYLSLVSALLTSPPPRFLSLTLAQDDAPSLLIDKTQLWLFGTSIAGDIDSILIPIFLDLGGLPAESTGIVCGVAGAICEVGRNGGGGGGGGGGGEAREGEEAELSYLSTARAGAVILSQEGSVRALEALGPLLEMVDS</sequence>
<evidence type="ECO:0000313" key="3">
    <source>
        <dbReference type="EMBL" id="CZS99523.1"/>
    </source>
</evidence>
<dbReference type="PANTHER" id="PTHR31131">
    <property type="entry name" value="CHROMOSOME 1, WHOLE GENOME SHOTGUN SEQUENCE"/>
    <property type="match status" value="1"/>
</dbReference>
<dbReference type="Gene3D" id="3.30.2130.10">
    <property type="entry name" value="VC0802-like"/>
    <property type="match status" value="1"/>
</dbReference>
<dbReference type="Proteomes" id="UP000178129">
    <property type="component" value="Unassembled WGS sequence"/>
</dbReference>
<reference evidence="4" key="1">
    <citation type="submission" date="2016-03" db="EMBL/GenBank/DDBJ databases">
        <authorList>
            <person name="Ploux O."/>
        </authorList>
    </citation>
    <scope>NUCLEOTIDE SEQUENCE [LARGE SCALE GENOMIC DNA]</scope>
    <source>
        <strain evidence="4">UK7</strain>
    </source>
</reference>
<dbReference type="PANTHER" id="PTHR31131:SF6">
    <property type="entry name" value="CASTOR ACT DOMAIN-CONTAINING PROTEIN"/>
    <property type="match status" value="1"/>
</dbReference>
<dbReference type="AlphaFoldDB" id="A0A1E1KNC4"/>
<dbReference type="InterPro" id="IPR027795">
    <property type="entry name" value="CASTOR_ACT_dom"/>
</dbReference>
<feature type="domain" description="CASTOR ACT" evidence="2">
    <location>
        <begin position="111"/>
        <end position="170"/>
    </location>
</feature>
<proteinExistence type="predicted"/>
<feature type="compositionally biased region" description="Low complexity" evidence="1">
    <location>
        <begin position="300"/>
        <end position="321"/>
    </location>
</feature>
<keyword evidence="4" id="KW-1185">Reference proteome</keyword>
<organism evidence="3 4">
    <name type="scientific">Rhynchosporium graminicola</name>
    <dbReference type="NCBI Taxonomy" id="2792576"/>
    <lineage>
        <taxon>Eukaryota</taxon>
        <taxon>Fungi</taxon>
        <taxon>Dikarya</taxon>
        <taxon>Ascomycota</taxon>
        <taxon>Pezizomycotina</taxon>
        <taxon>Leotiomycetes</taxon>
        <taxon>Helotiales</taxon>
        <taxon>Ploettnerulaceae</taxon>
        <taxon>Rhynchosporium</taxon>
    </lineage>
</organism>
<feature type="compositionally biased region" description="Polar residues" evidence="1">
    <location>
        <begin position="277"/>
        <end position="299"/>
    </location>
</feature>
<evidence type="ECO:0000256" key="1">
    <source>
        <dbReference type="SAM" id="MobiDB-lite"/>
    </source>
</evidence>
<feature type="compositionally biased region" description="Polar residues" evidence="1">
    <location>
        <begin position="189"/>
        <end position="203"/>
    </location>
</feature>
<dbReference type="STRING" id="914237.A0A1E1KNC4"/>
<dbReference type="EMBL" id="FJUW01000017">
    <property type="protein sequence ID" value="CZS99523.1"/>
    <property type="molecule type" value="Genomic_DNA"/>
</dbReference>
<evidence type="ECO:0000259" key="2">
    <source>
        <dbReference type="Pfam" id="PF13840"/>
    </source>
</evidence>